<dbReference type="EMBL" id="BMNM01000007">
    <property type="protein sequence ID" value="GGI80691.1"/>
    <property type="molecule type" value="Genomic_DNA"/>
</dbReference>
<keyword evidence="1" id="KW-0472">Membrane</keyword>
<dbReference type="InterPro" id="IPR011613">
    <property type="entry name" value="GH15-like"/>
</dbReference>
<reference evidence="3" key="4">
    <citation type="journal article" date="2023" name="Microbiol. Resour. Announc.">
        <title>Complete Genome Sequence of Vulcanisaeta souniana Strain IC-059, a Hyperthermophilic Archaeon Isolated from Hot Spring Water in Japan.</title>
        <authorList>
            <person name="Kato S."/>
            <person name="Itoh T."/>
            <person name="Wu L."/>
            <person name="Ma J."/>
            <person name="Ohkuma M."/>
        </authorList>
    </citation>
    <scope>NUCLEOTIDE SEQUENCE</scope>
    <source>
        <strain evidence="3">JCM 11219</strain>
    </source>
</reference>
<accession>A0A830EIQ9</accession>
<proteinExistence type="predicted"/>
<dbReference type="Gene3D" id="1.50.10.10">
    <property type="match status" value="1"/>
</dbReference>
<dbReference type="SUPFAM" id="SSF48208">
    <property type="entry name" value="Six-hairpin glycosidases"/>
    <property type="match status" value="1"/>
</dbReference>
<dbReference type="InterPro" id="IPR008928">
    <property type="entry name" value="6-hairpin_glycosidase_sf"/>
</dbReference>
<evidence type="ECO:0000259" key="2">
    <source>
        <dbReference type="Pfam" id="PF00723"/>
    </source>
</evidence>
<keyword evidence="6" id="KW-1185">Reference proteome</keyword>
<organism evidence="4 5">
    <name type="scientific">Vulcanisaeta souniana JCM 11219</name>
    <dbReference type="NCBI Taxonomy" id="1293586"/>
    <lineage>
        <taxon>Archaea</taxon>
        <taxon>Thermoproteota</taxon>
        <taxon>Thermoprotei</taxon>
        <taxon>Thermoproteales</taxon>
        <taxon>Thermoproteaceae</taxon>
        <taxon>Vulcanisaeta</taxon>
    </lineage>
</organism>
<name>A0A830EIQ9_9CREN</name>
<evidence type="ECO:0000313" key="6">
    <source>
        <dbReference type="Proteomes" id="UP001060771"/>
    </source>
</evidence>
<feature type="transmembrane region" description="Helical" evidence="1">
    <location>
        <begin position="599"/>
        <end position="621"/>
    </location>
</feature>
<dbReference type="EMBL" id="AP026830">
    <property type="protein sequence ID" value="BDR91086.1"/>
    <property type="molecule type" value="Genomic_DNA"/>
</dbReference>
<dbReference type="PANTHER" id="PTHR31616:SF13">
    <property type="entry name" value="GLUCAN 1,4-ALPHA-GLUCOSIDASE"/>
    <property type="match status" value="1"/>
</dbReference>
<evidence type="ECO:0000256" key="1">
    <source>
        <dbReference type="SAM" id="Phobius"/>
    </source>
</evidence>
<dbReference type="Proteomes" id="UP000657075">
    <property type="component" value="Unassembled WGS sequence"/>
</dbReference>
<dbReference type="Proteomes" id="UP001060771">
    <property type="component" value="Chromosome"/>
</dbReference>
<dbReference type="Pfam" id="PF00723">
    <property type="entry name" value="Glyco_hydro_15"/>
    <property type="match status" value="1"/>
</dbReference>
<protein>
    <submittedName>
        <fullName evidence="4">Glycoside hydrolase</fullName>
    </submittedName>
</protein>
<reference evidence="4" key="2">
    <citation type="submission" date="2020-09" db="EMBL/GenBank/DDBJ databases">
        <authorList>
            <person name="Sun Q."/>
            <person name="Ohkuma M."/>
        </authorList>
    </citation>
    <scope>NUCLEOTIDE SEQUENCE</scope>
    <source>
        <strain evidence="4">JCM 11219</strain>
    </source>
</reference>
<keyword evidence="1" id="KW-1133">Transmembrane helix</keyword>
<dbReference type="InterPro" id="IPR012341">
    <property type="entry name" value="6hp_glycosidase-like_sf"/>
</dbReference>
<reference evidence="6" key="3">
    <citation type="submission" date="2022-09" db="EMBL/GenBank/DDBJ databases">
        <title>Complete genome sequence of Vulcanisaeta souniana.</title>
        <authorList>
            <person name="Kato S."/>
            <person name="Itoh T."/>
            <person name="Ohkuma M."/>
        </authorList>
    </citation>
    <scope>NUCLEOTIDE SEQUENCE [LARGE SCALE GENOMIC DNA]</scope>
    <source>
        <strain evidence="6">JCM 11219</strain>
    </source>
</reference>
<evidence type="ECO:0000313" key="5">
    <source>
        <dbReference type="Proteomes" id="UP000657075"/>
    </source>
</evidence>
<feature type="domain" description="GH15-like" evidence="2">
    <location>
        <begin position="247"/>
        <end position="294"/>
    </location>
</feature>
<dbReference type="GO" id="GO:0005975">
    <property type="term" value="P:carbohydrate metabolic process"/>
    <property type="evidence" value="ECO:0007669"/>
    <property type="project" value="InterPro"/>
</dbReference>
<keyword evidence="4" id="KW-0378">Hydrolase</keyword>
<dbReference type="GO" id="GO:0004553">
    <property type="term" value="F:hydrolase activity, hydrolyzing O-glycosyl compounds"/>
    <property type="evidence" value="ECO:0007669"/>
    <property type="project" value="TreeGrafter"/>
</dbReference>
<dbReference type="OrthoDB" id="41190at2157"/>
<gene>
    <name evidence="4" type="ORF">GCM10007112_16890</name>
    <name evidence="3" type="ORF">Vsou_01790</name>
</gene>
<dbReference type="RefSeq" id="WP_188603552.1">
    <property type="nucleotide sequence ID" value="NZ_AP026830.1"/>
</dbReference>
<reference evidence="4" key="1">
    <citation type="journal article" date="2014" name="Int. J. Syst. Evol. Microbiol.">
        <title>Complete genome sequence of Corynebacterium casei LMG S-19264T (=DSM 44701T), isolated from a smear-ripened cheese.</title>
        <authorList>
            <consortium name="US DOE Joint Genome Institute (JGI-PGF)"/>
            <person name="Walter F."/>
            <person name="Albersmeier A."/>
            <person name="Kalinowski J."/>
            <person name="Ruckert C."/>
        </authorList>
    </citation>
    <scope>NUCLEOTIDE SEQUENCE</scope>
    <source>
        <strain evidence="4">JCM 11219</strain>
    </source>
</reference>
<dbReference type="PANTHER" id="PTHR31616">
    <property type="entry name" value="TREHALASE"/>
    <property type="match status" value="1"/>
</dbReference>
<keyword evidence="1" id="KW-0812">Transmembrane</keyword>
<dbReference type="AlphaFoldDB" id="A0A830EIQ9"/>
<dbReference type="GeneID" id="76205734"/>
<feature type="transmembrane region" description="Helical" evidence="1">
    <location>
        <begin position="5"/>
        <end position="27"/>
    </location>
</feature>
<evidence type="ECO:0000313" key="3">
    <source>
        <dbReference type="EMBL" id="BDR91086.1"/>
    </source>
</evidence>
<evidence type="ECO:0000313" key="4">
    <source>
        <dbReference type="EMBL" id="GGI80691.1"/>
    </source>
</evidence>
<sequence>MGRKIIYLVIGIVLIIIGIIMIAISLINRQVNVQIPINSTSPSYLLLSNWRNLSIYISTGYPIPKPALNGESSKPPSILQILYGKYGLLGINITITNLGSARAAYLELNNTVIIDGDNGVVSILIPPNYTSIAIMGRSNTTLTIRIFIPATYGYQVINNTYIAITSPLRASLYSNNGIVVEDVDGWAVLNVQGNNTYVVLNLGSDNAIPLNELMKINDYEVGNWLGQAIKPRLSGALLTEYYLSLLLIMDSQNPVTGEFAASPEPIYLHTWVRDSAFAAMALQSAGYYEPAMRYWLWMCSAQNTSGTWYTRYDFWTGAPDESFGIPEYDSIGLFQIGIWQFYEYTRNKTFLMEVLPCINKSLIWESGAINGNGLIPQDLSIWESNYAYNFWTQAIDDLGLYASAQIYRVLGLNNTWILGMANELNSSIQHYFFSGGFYSQALMSSVVYTANGSQTTYIHNGIPDSSVILPIAMGLINPHNSRALSTVNKIMHVLMVNGGLARFPGDDYHYDSSLYDSTAPDPPWVITTLFLTMYYEDVGNYTGAVELMTWCIEHSQHGLLPEAIDPRLGYPLQTTSPLTWSAAMYVITALNYRPPQRPMVMIIALTIIVVLVLAVLIYIVYGARRPK</sequence>